<evidence type="ECO:0000256" key="1">
    <source>
        <dbReference type="SAM" id="Phobius"/>
    </source>
</evidence>
<keyword evidence="4" id="KW-1185">Reference proteome</keyword>
<feature type="transmembrane region" description="Helical" evidence="1">
    <location>
        <begin position="153"/>
        <end position="171"/>
    </location>
</feature>
<dbReference type="PANTHER" id="PTHR14969">
    <property type="entry name" value="SPHINGOSINE-1-PHOSPHATE PHOSPHOHYDROLASE"/>
    <property type="match status" value="1"/>
</dbReference>
<dbReference type="Pfam" id="PF01569">
    <property type="entry name" value="PAP2"/>
    <property type="match status" value="1"/>
</dbReference>
<gene>
    <name evidence="3" type="ORF">QQ055_05620</name>
</gene>
<name>A0ABT7LY57_9CYAN</name>
<comment type="caution">
    <text evidence="3">The sequence shown here is derived from an EMBL/GenBank/DDBJ whole genome shotgun (WGS) entry which is preliminary data.</text>
</comment>
<evidence type="ECO:0000313" key="4">
    <source>
        <dbReference type="Proteomes" id="UP001230986"/>
    </source>
</evidence>
<dbReference type="InterPro" id="IPR000326">
    <property type="entry name" value="PAP2/HPO"/>
</dbReference>
<dbReference type="PANTHER" id="PTHR14969:SF13">
    <property type="entry name" value="AT30094P"/>
    <property type="match status" value="1"/>
</dbReference>
<feature type="transmembrane region" description="Helical" evidence="1">
    <location>
        <begin position="129"/>
        <end position="146"/>
    </location>
</feature>
<dbReference type="InterPro" id="IPR036938">
    <property type="entry name" value="PAP2/HPO_sf"/>
</dbReference>
<keyword evidence="1" id="KW-0472">Membrane</keyword>
<dbReference type="EMBL" id="JASVEJ010000021">
    <property type="protein sequence ID" value="MDL5056944.1"/>
    <property type="molecule type" value="Genomic_DNA"/>
</dbReference>
<evidence type="ECO:0000259" key="2">
    <source>
        <dbReference type="SMART" id="SM00014"/>
    </source>
</evidence>
<organism evidence="3 4">
    <name type="scientific">Geitlerinema calcuttense NRMC-F 0142</name>
    <dbReference type="NCBI Taxonomy" id="2922238"/>
    <lineage>
        <taxon>Bacteria</taxon>
        <taxon>Bacillati</taxon>
        <taxon>Cyanobacteriota</taxon>
        <taxon>Cyanophyceae</taxon>
        <taxon>Geitlerinematales</taxon>
        <taxon>Geitlerinemataceae</taxon>
        <taxon>Geitlerinema</taxon>
    </lineage>
</organism>
<accession>A0ABT7LY57</accession>
<keyword evidence="1" id="KW-0812">Transmembrane</keyword>
<dbReference type="Gene3D" id="1.20.144.10">
    <property type="entry name" value="Phosphatidic acid phosphatase type 2/haloperoxidase"/>
    <property type="match status" value="1"/>
</dbReference>
<dbReference type="RefSeq" id="WP_284475510.1">
    <property type="nucleotide sequence ID" value="NZ_JASVEJ010000021.1"/>
</dbReference>
<sequence length="225" mass="25350">MDHFFLHAINAGLSSPVADFFLVTASDFDLFTLPLLIAVVLLLSLGGWRGRIFVGMMALCLLIGDSGIGWSIKRATSRPRPHEAVEWVTYRNLETKPIRLGPLKIPTTFQVKSQPARVTMNPNGRSMPSGHVLNNVALAILVTIYYRKWAIPFWIWALIMAVSRVYTGSHYPSDCLVSFGLAIFYTPAIIFGLDWLWKHLPFPFLEKWRRTIPSLAFPGPAHKKS</sequence>
<protein>
    <submittedName>
        <fullName evidence="3">Phosphatase PAP2 family protein</fullName>
    </submittedName>
</protein>
<feature type="transmembrane region" description="Helical" evidence="1">
    <location>
        <begin position="20"/>
        <end position="45"/>
    </location>
</feature>
<dbReference type="SMART" id="SM00014">
    <property type="entry name" value="acidPPc"/>
    <property type="match status" value="1"/>
</dbReference>
<dbReference type="Proteomes" id="UP001230986">
    <property type="component" value="Unassembled WGS sequence"/>
</dbReference>
<keyword evidence="1" id="KW-1133">Transmembrane helix</keyword>
<dbReference type="SUPFAM" id="SSF48317">
    <property type="entry name" value="Acid phosphatase/Vanadium-dependent haloperoxidase"/>
    <property type="match status" value="1"/>
</dbReference>
<feature type="transmembrane region" description="Helical" evidence="1">
    <location>
        <begin position="177"/>
        <end position="197"/>
    </location>
</feature>
<evidence type="ECO:0000313" key="3">
    <source>
        <dbReference type="EMBL" id="MDL5056944.1"/>
    </source>
</evidence>
<dbReference type="CDD" id="cd01610">
    <property type="entry name" value="PAP2_like"/>
    <property type="match status" value="1"/>
</dbReference>
<reference evidence="3 4" key="1">
    <citation type="submission" date="2023-06" db="EMBL/GenBank/DDBJ databases">
        <title>Whole genome sequence of Oscillatoria calcuttensis NRMC-F 0142.</title>
        <authorList>
            <person name="Shakena Fathima T."/>
            <person name="Muralitharan G."/>
            <person name="Thajuddin N."/>
        </authorList>
    </citation>
    <scope>NUCLEOTIDE SEQUENCE [LARGE SCALE GENOMIC DNA]</scope>
    <source>
        <strain evidence="3 4">NRMC-F 0142</strain>
    </source>
</reference>
<proteinExistence type="predicted"/>
<feature type="domain" description="Phosphatidic acid phosphatase type 2/haloperoxidase" evidence="2">
    <location>
        <begin position="54"/>
        <end position="190"/>
    </location>
</feature>